<evidence type="ECO:0000313" key="2">
    <source>
        <dbReference type="EMBL" id="MYN41265.1"/>
    </source>
</evidence>
<accession>A0ABW9WKB2</accession>
<proteinExistence type="predicted"/>
<dbReference type="RefSeq" id="WP_161046231.1">
    <property type="nucleotide sequence ID" value="NZ_WWCS01000011.1"/>
</dbReference>
<protein>
    <submittedName>
        <fullName evidence="2">DUF3304 domain-containing protein</fullName>
    </submittedName>
</protein>
<evidence type="ECO:0000313" key="3">
    <source>
        <dbReference type="Proteomes" id="UP000466332"/>
    </source>
</evidence>
<evidence type="ECO:0000256" key="1">
    <source>
        <dbReference type="SAM" id="Phobius"/>
    </source>
</evidence>
<keyword evidence="1" id="KW-0472">Membrane</keyword>
<keyword evidence="3" id="KW-1185">Reference proteome</keyword>
<feature type="transmembrane region" description="Helical" evidence="1">
    <location>
        <begin position="7"/>
        <end position="27"/>
    </location>
</feature>
<comment type="caution">
    <text evidence="2">The sequence shown here is derived from an EMBL/GenBank/DDBJ whole genome shotgun (WGS) entry which is preliminary data.</text>
</comment>
<dbReference type="Pfam" id="PF11745">
    <property type="entry name" value="DUF3304"/>
    <property type="match status" value="1"/>
</dbReference>
<organism evidence="2 3">
    <name type="scientific">Duganella margarita</name>
    <dbReference type="NCBI Taxonomy" id="2692170"/>
    <lineage>
        <taxon>Bacteria</taxon>
        <taxon>Pseudomonadati</taxon>
        <taxon>Pseudomonadota</taxon>
        <taxon>Betaproteobacteria</taxon>
        <taxon>Burkholderiales</taxon>
        <taxon>Oxalobacteraceae</taxon>
        <taxon>Telluria group</taxon>
        <taxon>Duganella</taxon>
    </lineage>
</organism>
<sequence length="250" mass="28109">MSIPKGIYIVVRLGIILSLGFLPVAGFCAKDTVAVSIHGVNYSAEDFTYIVEDPENSKNTGGGETVGPFEAGGIMCCYELPVVWRSGIRIKVNQEFESRMDKKSAGSSTRVIEVPPYIDGKPGELWVVRAADGSIDIISSDYQPNHPKWPGQVKGWPVASIEYRRYRWSLYIKEAQARIHMAQNALDQLETSPAALAQESWNLDSKYHPDDLKLYSSPADNNFIERVKQKFRAMKRRNEEDIAKLQEQKP</sequence>
<dbReference type="InterPro" id="IPR021733">
    <property type="entry name" value="DUF3304"/>
</dbReference>
<dbReference type="Proteomes" id="UP000466332">
    <property type="component" value="Unassembled WGS sequence"/>
</dbReference>
<reference evidence="2 3" key="1">
    <citation type="submission" date="2019-12" db="EMBL/GenBank/DDBJ databases">
        <title>Novel species isolated from a subtropical stream in China.</title>
        <authorList>
            <person name="Lu H."/>
        </authorList>
    </citation>
    <scope>NUCLEOTIDE SEQUENCE [LARGE SCALE GENOMIC DNA]</scope>
    <source>
        <strain evidence="2 3">FT109W</strain>
    </source>
</reference>
<keyword evidence="1" id="KW-0812">Transmembrane</keyword>
<dbReference type="EMBL" id="WWCS01000011">
    <property type="protein sequence ID" value="MYN41265.1"/>
    <property type="molecule type" value="Genomic_DNA"/>
</dbReference>
<name>A0ABW9WKB2_9BURK</name>
<gene>
    <name evidence="2" type="ORF">GTP55_18030</name>
</gene>
<keyword evidence="1" id="KW-1133">Transmembrane helix</keyword>